<proteinExistence type="predicted"/>
<keyword evidence="1" id="KW-0732">Signal</keyword>
<evidence type="ECO:0000313" key="3">
    <source>
        <dbReference type="EMBL" id="EAT76596.2"/>
    </source>
</evidence>
<dbReference type="InParanoid" id="Q0TWU1"/>
<dbReference type="Pfam" id="PF18271">
    <property type="entry name" value="GH131_N"/>
    <property type="match status" value="1"/>
</dbReference>
<feature type="signal peptide" evidence="1">
    <location>
        <begin position="1"/>
        <end position="17"/>
    </location>
</feature>
<dbReference type="PANTHER" id="PTHR34612">
    <property type="entry name" value="GH131_N DOMAIN-CONTAINING PROTEIN"/>
    <property type="match status" value="1"/>
</dbReference>
<dbReference type="Gene3D" id="2.60.120.1160">
    <property type="match status" value="1"/>
</dbReference>
<dbReference type="KEGG" id="pno:SNOG_16017"/>
<protein>
    <recommendedName>
        <fullName evidence="2">Glycoside hydrolase 131 catalytic N-terminal domain-containing protein</fullName>
    </recommendedName>
</protein>
<reference evidence="4" key="1">
    <citation type="journal article" date="2007" name="Plant Cell">
        <title>Dothideomycete-plant interactions illuminated by genome sequencing and EST analysis of the wheat pathogen Stagonospora nodorum.</title>
        <authorList>
            <person name="Hane J.K."/>
            <person name="Lowe R.G."/>
            <person name="Solomon P.S."/>
            <person name="Tan K.C."/>
            <person name="Schoch C.L."/>
            <person name="Spatafora J.W."/>
            <person name="Crous P.W."/>
            <person name="Kodira C."/>
            <person name="Birren B.W."/>
            <person name="Galagan J.E."/>
            <person name="Torriani S.F."/>
            <person name="McDonald B.A."/>
            <person name="Oliver R.P."/>
        </authorList>
    </citation>
    <scope>NUCLEOTIDE SEQUENCE [LARGE SCALE GENOMIC DNA]</scope>
    <source>
        <strain evidence="4">SN15 / ATCC MYA-4574 / FGSC 10173</strain>
    </source>
</reference>
<name>Q0TWU1_PHANO</name>
<dbReference type="eggNOG" id="ENOG502SKJS">
    <property type="taxonomic scope" value="Eukaryota"/>
</dbReference>
<evidence type="ECO:0000256" key="1">
    <source>
        <dbReference type="SAM" id="SignalP"/>
    </source>
</evidence>
<organism evidence="3 4">
    <name type="scientific">Phaeosphaeria nodorum (strain SN15 / ATCC MYA-4574 / FGSC 10173)</name>
    <name type="common">Glume blotch fungus</name>
    <name type="synonym">Parastagonospora nodorum</name>
    <dbReference type="NCBI Taxonomy" id="321614"/>
    <lineage>
        <taxon>Eukaryota</taxon>
        <taxon>Fungi</taxon>
        <taxon>Dikarya</taxon>
        <taxon>Ascomycota</taxon>
        <taxon>Pezizomycotina</taxon>
        <taxon>Dothideomycetes</taxon>
        <taxon>Pleosporomycetidae</taxon>
        <taxon>Pleosporales</taxon>
        <taxon>Pleosporineae</taxon>
        <taxon>Phaeosphaeriaceae</taxon>
        <taxon>Parastagonospora</taxon>
    </lineage>
</organism>
<feature type="domain" description="Glycoside hydrolase 131 catalytic N-terminal" evidence="2">
    <location>
        <begin position="62"/>
        <end position="258"/>
    </location>
</feature>
<evidence type="ECO:0000313" key="4">
    <source>
        <dbReference type="Proteomes" id="UP000001055"/>
    </source>
</evidence>
<dbReference type="Proteomes" id="UP000001055">
    <property type="component" value="Unassembled WGS sequence"/>
</dbReference>
<dbReference type="GeneID" id="5983078"/>
<dbReference type="EMBL" id="CH445366">
    <property type="protein sequence ID" value="EAT76596.2"/>
    <property type="molecule type" value="Genomic_DNA"/>
</dbReference>
<sequence length="263" mass="27942">MLARSLYLLSGIALAQCQTIVFDGRVPANATAADFDKATSIFDPENVKGQIWCASLAKDLCDDSIFAPGGSNPQTAVRRAELLFNSAKSADNITTTGVKTLHFSLKESAERPLNTTHEYLLTFLERGDFDGNQISLKTGTLIGSDGATKDDFVLLGNSKNGSKTLFSTPRGTDFTNFALKLDFDKNTVQVFSSTGNEALTQKTEPLPNDLSGNGAFHFGVNKNPINPGADSLRSGIQEAGILEGIVYGGIFVECSASGTVTLS</sequence>
<dbReference type="HOGENOM" id="CLU_063723_1_0_1"/>
<dbReference type="PANTHER" id="PTHR34612:SF2">
    <property type="entry name" value="GLYCOSIDE HYDROLASE 131 CATALYTIC N-TERMINAL DOMAIN-CONTAINING PROTEIN"/>
    <property type="match status" value="1"/>
</dbReference>
<dbReference type="VEuPathDB" id="FungiDB:JI435_160170"/>
<feature type="chain" id="PRO_5004177223" description="Glycoside hydrolase 131 catalytic N-terminal domain-containing protein" evidence="1">
    <location>
        <begin position="18"/>
        <end position="263"/>
    </location>
</feature>
<dbReference type="AlphaFoldDB" id="Q0TWU1"/>
<evidence type="ECO:0000259" key="2">
    <source>
        <dbReference type="Pfam" id="PF18271"/>
    </source>
</evidence>
<accession>Q0TWU1</accession>
<gene>
    <name evidence="3" type="ORF">SNOG_16017</name>
</gene>
<dbReference type="STRING" id="321614.Q0TWU1"/>
<dbReference type="InterPro" id="IPR041524">
    <property type="entry name" value="GH131_N"/>
</dbReference>
<dbReference type="RefSeq" id="XP_001806148.1">
    <property type="nucleotide sequence ID" value="XM_001806096.1"/>
</dbReference>